<sequence>MKRVMMLTTTVYMQEKFNKDNILILKKLGYEVDVVANFTSSGALSEEAAKDFKEWLVSNQCRFYSIDISRSPYNFFQNLKSKKQLEQLVKDNNYSFIHCHNPMGGVLARLVARKYKVKVIYTAHGFHFYEGSPIKNWLFYYPVEKYLSRFTDILITINREDDLRAKRRFHARKYVYIPGVGVDKDRINRTLVDIFKKKQELNIGDKFVFLAVGELQKRKNHQLILDAAKELKMENWKGFENCIFLISGKGKLFKAYEEFIRKEGLSENVYLLGYRNDVYELLKISDCFIHPSIREGLGIAPLEAMTAGLPLISTKVNGMKDYVVNNKTGLVVKPKDVFAMKEAIKKIYRDEAFRKMCSKNNKKIAEQFCKNKTNAVMEKVYKSI</sequence>
<evidence type="ECO:0000313" key="4">
    <source>
        <dbReference type="Proteomes" id="UP000236726"/>
    </source>
</evidence>
<dbReference type="RefSeq" id="WP_103952896.1">
    <property type="nucleotide sequence ID" value="NZ_FNUL01000009.1"/>
</dbReference>
<evidence type="ECO:0000259" key="2">
    <source>
        <dbReference type="Pfam" id="PF13477"/>
    </source>
</evidence>
<dbReference type="Gene3D" id="3.40.50.2000">
    <property type="entry name" value="Glycogen Phosphorylase B"/>
    <property type="match status" value="2"/>
</dbReference>
<accession>A0A1H5V1K8</accession>
<evidence type="ECO:0000313" key="3">
    <source>
        <dbReference type="EMBL" id="SEF80581.1"/>
    </source>
</evidence>
<organism evidence="3 4">
    <name type="scientific">Lachnospira multipara</name>
    <dbReference type="NCBI Taxonomy" id="28051"/>
    <lineage>
        <taxon>Bacteria</taxon>
        <taxon>Bacillati</taxon>
        <taxon>Bacillota</taxon>
        <taxon>Clostridia</taxon>
        <taxon>Lachnospirales</taxon>
        <taxon>Lachnospiraceae</taxon>
        <taxon>Lachnospira</taxon>
    </lineage>
</organism>
<dbReference type="Pfam" id="PF00534">
    <property type="entry name" value="Glycos_transf_1"/>
    <property type="match status" value="1"/>
</dbReference>
<dbReference type="Pfam" id="PF13477">
    <property type="entry name" value="Glyco_trans_4_2"/>
    <property type="match status" value="1"/>
</dbReference>
<feature type="domain" description="Glycosyltransferase subfamily 4-like N-terminal" evidence="2">
    <location>
        <begin position="53"/>
        <end position="158"/>
    </location>
</feature>
<gene>
    <name evidence="3" type="ORF">SAMN05216537_10934</name>
</gene>
<evidence type="ECO:0000259" key="1">
    <source>
        <dbReference type="Pfam" id="PF00534"/>
    </source>
</evidence>
<dbReference type="Proteomes" id="UP000236726">
    <property type="component" value="Unassembled WGS sequence"/>
</dbReference>
<dbReference type="InterPro" id="IPR001296">
    <property type="entry name" value="Glyco_trans_1"/>
</dbReference>
<name>A0A1H5V1K8_9FIRM</name>
<reference evidence="3 4" key="1">
    <citation type="submission" date="2016-10" db="EMBL/GenBank/DDBJ databases">
        <authorList>
            <person name="de Groot N.N."/>
        </authorList>
    </citation>
    <scope>NUCLEOTIDE SEQUENCE [LARGE SCALE GENOMIC DNA]</scope>
    <source>
        <strain evidence="3 4">D15d</strain>
    </source>
</reference>
<feature type="domain" description="Glycosyl transferase family 1" evidence="1">
    <location>
        <begin position="196"/>
        <end position="363"/>
    </location>
</feature>
<dbReference type="GO" id="GO:0016757">
    <property type="term" value="F:glycosyltransferase activity"/>
    <property type="evidence" value="ECO:0007669"/>
    <property type="project" value="InterPro"/>
</dbReference>
<protein>
    <submittedName>
        <fullName evidence="3">Glycosyltransferase involved in cell wall bisynthesis</fullName>
    </submittedName>
</protein>
<dbReference type="EMBL" id="FNUL01000009">
    <property type="protein sequence ID" value="SEF80581.1"/>
    <property type="molecule type" value="Genomic_DNA"/>
</dbReference>
<dbReference type="InterPro" id="IPR028098">
    <property type="entry name" value="Glyco_trans_4-like_N"/>
</dbReference>
<dbReference type="PANTHER" id="PTHR12526:SF630">
    <property type="entry name" value="GLYCOSYLTRANSFERASE"/>
    <property type="match status" value="1"/>
</dbReference>
<proteinExistence type="predicted"/>
<dbReference type="SUPFAM" id="SSF53756">
    <property type="entry name" value="UDP-Glycosyltransferase/glycogen phosphorylase"/>
    <property type="match status" value="1"/>
</dbReference>
<dbReference type="CDD" id="cd03808">
    <property type="entry name" value="GT4_CapM-like"/>
    <property type="match status" value="1"/>
</dbReference>
<dbReference type="PANTHER" id="PTHR12526">
    <property type="entry name" value="GLYCOSYLTRANSFERASE"/>
    <property type="match status" value="1"/>
</dbReference>
<keyword evidence="3" id="KW-0808">Transferase</keyword>
<dbReference type="AlphaFoldDB" id="A0A1H5V1K8"/>
<keyword evidence="4" id="KW-1185">Reference proteome</keyword>